<reference evidence="3" key="1">
    <citation type="submission" date="2022-03" db="EMBL/GenBank/DDBJ databases">
        <title>Description of Abyssus ytuae gen. nov., sp. nov., a novel member of the family Flavobacteriaceae isolated from the sediment of Mariana Trench.</title>
        <authorList>
            <person name="Zhang J."/>
            <person name="Xu X."/>
        </authorList>
    </citation>
    <scope>NUCLEOTIDE SEQUENCE</scope>
    <source>
        <strain evidence="3">MT3330</strain>
    </source>
</reference>
<evidence type="ECO:0000256" key="1">
    <source>
        <dbReference type="SAM" id="MobiDB-lite"/>
    </source>
</evidence>
<feature type="region of interest" description="Disordered" evidence="1">
    <location>
        <begin position="489"/>
        <end position="511"/>
    </location>
</feature>
<gene>
    <name evidence="3" type="ORF">MQE35_14220</name>
</gene>
<dbReference type="RefSeq" id="WP_255842132.1">
    <property type="nucleotide sequence ID" value="NZ_CP094358.1"/>
</dbReference>
<dbReference type="Pfam" id="PF17963">
    <property type="entry name" value="Big_9"/>
    <property type="match status" value="1"/>
</dbReference>
<evidence type="ECO:0000256" key="2">
    <source>
        <dbReference type="SAM" id="SignalP"/>
    </source>
</evidence>
<proteinExistence type="predicted"/>
<dbReference type="SUPFAM" id="SSF103647">
    <property type="entry name" value="TSP type-3 repeat"/>
    <property type="match status" value="1"/>
</dbReference>
<dbReference type="Gene3D" id="4.10.1080.10">
    <property type="entry name" value="TSP type-3 repeat"/>
    <property type="match status" value="1"/>
</dbReference>
<dbReference type="Proteomes" id="UP000831290">
    <property type="component" value="Chromosome"/>
</dbReference>
<dbReference type="Gene3D" id="2.60.40.3440">
    <property type="match status" value="1"/>
</dbReference>
<feature type="compositionally biased region" description="Basic and acidic residues" evidence="1">
    <location>
        <begin position="680"/>
        <end position="690"/>
    </location>
</feature>
<feature type="compositionally biased region" description="Acidic residues" evidence="1">
    <location>
        <begin position="531"/>
        <end position="540"/>
    </location>
</feature>
<evidence type="ECO:0000313" key="3">
    <source>
        <dbReference type="EMBL" id="UOB16883.1"/>
    </source>
</evidence>
<protein>
    <submittedName>
        <fullName evidence="3">Gliding motility-associated C-terminal domain-containing protein</fullName>
    </submittedName>
</protein>
<name>A0A9E7D1B3_9FLAO</name>
<accession>A0A9E7D1B3</accession>
<dbReference type="GO" id="GO:0005509">
    <property type="term" value="F:calcium ion binding"/>
    <property type="evidence" value="ECO:0007669"/>
    <property type="project" value="InterPro"/>
</dbReference>
<feature type="signal peptide" evidence="2">
    <location>
        <begin position="1"/>
        <end position="25"/>
    </location>
</feature>
<evidence type="ECO:0000313" key="4">
    <source>
        <dbReference type="Proteomes" id="UP000831290"/>
    </source>
</evidence>
<keyword evidence="2" id="KW-0732">Signal</keyword>
<sequence>MRITVYKYHFLTTIVSLLCMFGATAQFRLQAPNSTDESNYRWYEASDTSTVLGTNSFYDVYIPGVYFAVYDGTACGHNATTYFIVTYCGAPHDQVTLNIADNINPGATLNWSDPALGNNISPVVTATESIETYIATVTKAGNSKNLPSFTVVCLYEMFDLIDDNVVTDENVPLNINMLDNDIAIPLVGTISLSSPTDGNAILNNNGTPGNPSDDFIVYTPNPGFSGTDTFTYTFTLINSDNTTMEDTATITVTVNPAPDVVDAVDDTVNINKSISLTSVNVVNDNDLFNGVAAVLGSNVSITNVVDSDSSDGVTLDPSTGEINVDPSALPGNYLIEYTLCSILDPTICDTAIINITVDATLVAGDDINSTPVNTSDGGKDIVNILDNDVYDTQPIAAADVNISIINDNSAGIILLNTTTGFADIAPGTPAGTYTLDYQVCLISDPTNCDTATLTIQVNHSAGLDTDGDGIEDVVDLDDDNDGILDILEGNADSDGDGIADSLDLDSDDDGIPDNVEAQSTQEYIAPSGIDTDNDGLDDAYEGSGNEGIDPVNTDNTDLPDYLDDDSDNDGVSDAIEAWDFNMDGIADNILLGIDADNDGLDDAFEGNNTADGYDSNDEFDTGALNTNNSDSLDEPDFRDTDDDNDSVNTLFETGLDTNNDGTPDYLDVDDDGDGIITLNEHPDDNTDRNPSDAWDTDADGTPDYLDPNNSQQDEVFVYQLLTPNGDGDNDILIIEGLQDFPQNTVRIFNRWGVLVWETKSYGTVSNYFEGRSSGRITIKEKEMLPVGTYYYVIEYIDNNNRSKQKAGYIYINR</sequence>
<feature type="region of interest" description="Disordered" evidence="1">
    <location>
        <begin position="606"/>
        <end position="645"/>
    </location>
</feature>
<dbReference type="KEGG" id="fbm:MQE35_14220"/>
<feature type="compositionally biased region" description="Acidic residues" evidence="1">
    <location>
        <begin position="560"/>
        <end position="570"/>
    </location>
</feature>
<dbReference type="EMBL" id="CP094358">
    <property type="protein sequence ID" value="UOB16883.1"/>
    <property type="molecule type" value="Genomic_DNA"/>
</dbReference>
<feature type="compositionally biased region" description="Acidic residues" evidence="1">
    <location>
        <begin position="491"/>
        <end position="511"/>
    </location>
</feature>
<feature type="region of interest" description="Disordered" evidence="1">
    <location>
        <begin position="524"/>
        <end position="570"/>
    </location>
</feature>
<keyword evidence="4" id="KW-1185">Reference proteome</keyword>
<dbReference type="NCBIfam" id="TIGR04131">
    <property type="entry name" value="Bac_Flav_CTERM"/>
    <property type="match status" value="1"/>
</dbReference>
<dbReference type="InterPro" id="IPR028974">
    <property type="entry name" value="TSP_type-3_rpt"/>
</dbReference>
<dbReference type="AlphaFoldDB" id="A0A9E7D1B3"/>
<dbReference type="Pfam" id="PF13585">
    <property type="entry name" value="CHU_C"/>
    <property type="match status" value="1"/>
</dbReference>
<feature type="compositionally biased region" description="Acidic residues" evidence="1">
    <location>
        <begin position="631"/>
        <end position="645"/>
    </location>
</feature>
<feature type="region of interest" description="Disordered" evidence="1">
    <location>
        <begin position="679"/>
        <end position="704"/>
    </location>
</feature>
<organism evidence="3 4">
    <name type="scientific">Abyssalbus ytuae</name>
    <dbReference type="NCBI Taxonomy" id="2926907"/>
    <lineage>
        <taxon>Bacteria</taxon>
        <taxon>Pseudomonadati</taxon>
        <taxon>Bacteroidota</taxon>
        <taxon>Flavobacteriia</taxon>
        <taxon>Flavobacteriales</taxon>
        <taxon>Flavobacteriaceae</taxon>
        <taxon>Abyssalbus</taxon>
    </lineage>
</organism>
<dbReference type="InterPro" id="IPR026341">
    <property type="entry name" value="T9SS_type_B"/>
</dbReference>
<feature type="chain" id="PRO_5039393209" evidence="2">
    <location>
        <begin position="26"/>
        <end position="813"/>
    </location>
</feature>